<name>A0A7E6CQ87_9CHIR</name>
<dbReference type="Proteomes" id="UP000504628">
    <property type="component" value="Chromosome 12"/>
</dbReference>
<dbReference type="GeneID" id="118497750"/>
<dbReference type="RefSeq" id="XP_035869155.1">
    <property type="nucleotide sequence ID" value="XM_036013262.1"/>
</dbReference>
<evidence type="ECO:0000259" key="1">
    <source>
        <dbReference type="PROSITE" id="PS50805"/>
    </source>
</evidence>
<sequence>MSSIPVGMGSEAQLSLTFRDVSVDFSGEEWECLDPAQQKLYMDVMLENYKNLVSLGLTLSKPILVTCLEQMKECWDVNRKQTISVHPAMSSKDTQAFLQYPGIEDLFPKIILSSYNREGTYHCSDHWTNFNQESNINERIKFPEDHYKCGKVYGRRSNHSIHQIIHVAEKTDKQM</sequence>
<organism evidence="2 3">
    <name type="scientific">Phyllostomus discolor</name>
    <name type="common">pale spear-nosed bat</name>
    <dbReference type="NCBI Taxonomy" id="89673"/>
    <lineage>
        <taxon>Eukaryota</taxon>
        <taxon>Metazoa</taxon>
        <taxon>Chordata</taxon>
        <taxon>Craniata</taxon>
        <taxon>Vertebrata</taxon>
        <taxon>Euteleostomi</taxon>
        <taxon>Mammalia</taxon>
        <taxon>Eutheria</taxon>
        <taxon>Laurasiatheria</taxon>
        <taxon>Chiroptera</taxon>
        <taxon>Yangochiroptera</taxon>
        <taxon>Phyllostomidae</taxon>
        <taxon>Phyllostominae</taxon>
        <taxon>Phyllostomus</taxon>
    </lineage>
</organism>
<dbReference type="KEGG" id="pdic:118497750"/>
<dbReference type="GO" id="GO:0006355">
    <property type="term" value="P:regulation of DNA-templated transcription"/>
    <property type="evidence" value="ECO:0007669"/>
    <property type="project" value="InterPro"/>
</dbReference>
<dbReference type="InParanoid" id="A0A7E6CQ87"/>
<evidence type="ECO:0000313" key="3">
    <source>
        <dbReference type="RefSeq" id="XP_035869155.1"/>
    </source>
</evidence>
<dbReference type="Pfam" id="PF01352">
    <property type="entry name" value="KRAB"/>
    <property type="match status" value="1"/>
</dbReference>
<protein>
    <submittedName>
        <fullName evidence="3">Zinc finger protein 679-like isoform X1</fullName>
    </submittedName>
</protein>
<dbReference type="InterPro" id="IPR050169">
    <property type="entry name" value="Krueppel_C2H2_ZnF"/>
</dbReference>
<dbReference type="CDD" id="cd07765">
    <property type="entry name" value="KRAB_A-box"/>
    <property type="match status" value="1"/>
</dbReference>
<dbReference type="PANTHER" id="PTHR23232">
    <property type="entry name" value="KRAB DOMAIN C2H2 ZINC FINGER"/>
    <property type="match status" value="1"/>
</dbReference>
<keyword evidence="2" id="KW-1185">Reference proteome</keyword>
<feature type="domain" description="KRAB" evidence="1">
    <location>
        <begin position="16"/>
        <end position="87"/>
    </location>
</feature>
<evidence type="ECO:0000313" key="2">
    <source>
        <dbReference type="Proteomes" id="UP000504628"/>
    </source>
</evidence>
<dbReference type="PROSITE" id="PS50805">
    <property type="entry name" value="KRAB"/>
    <property type="match status" value="1"/>
</dbReference>
<accession>A0A7E6CQ87</accession>
<dbReference type="Gene3D" id="6.10.140.140">
    <property type="match status" value="1"/>
</dbReference>
<dbReference type="OrthoDB" id="9909837at2759"/>
<dbReference type="SUPFAM" id="SSF109640">
    <property type="entry name" value="KRAB domain (Kruppel-associated box)"/>
    <property type="match status" value="1"/>
</dbReference>
<dbReference type="InterPro" id="IPR001909">
    <property type="entry name" value="KRAB"/>
</dbReference>
<dbReference type="AlphaFoldDB" id="A0A7E6CQ87"/>
<dbReference type="InterPro" id="IPR036051">
    <property type="entry name" value="KRAB_dom_sf"/>
</dbReference>
<proteinExistence type="predicted"/>
<dbReference type="PANTHER" id="PTHR23232:SF158">
    <property type="entry name" value="KRAB DOMAIN-CONTAINING PROTEIN 5"/>
    <property type="match status" value="1"/>
</dbReference>
<reference evidence="3" key="1">
    <citation type="submission" date="2025-08" db="UniProtKB">
        <authorList>
            <consortium name="RefSeq"/>
        </authorList>
    </citation>
    <scope>IDENTIFICATION</scope>
    <source>
        <tissue evidence="3">Muscle</tissue>
    </source>
</reference>
<dbReference type="SMART" id="SM00349">
    <property type="entry name" value="KRAB"/>
    <property type="match status" value="1"/>
</dbReference>
<gene>
    <name evidence="3" type="primary">LOC118497750</name>
</gene>